<accession>A0A517NGS5</accession>
<sequence length="92" mass="10645">MVGRKSWRLSLRKRKWLAESLGDFRYGNGWPKVLATFATEIWESSWAYLDQFVQMHERFAQPSAVVAGADSDQSRDLGGCMDRVSRCVLKRF</sequence>
<dbReference type="Proteomes" id="UP000318538">
    <property type="component" value="Chromosome"/>
</dbReference>
<reference evidence="1 2" key="1">
    <citation type="submission" date="2019-02" db="EMBL/GenBank/DDBJ databases">
        <title>Deep-cultivation of Planctomycetes and their phenomic and genomic characterization uncovers novel biology.</title>
        <authorList>
            <person name="Wiegand S."/>
            <person name="Jogler M."/>
            <person name="Boedeker C."/>
            <person name="Pinto D."/>
            <person name="Vollmers J."/>
            <person name="Rivas-Marin E."/>
            <person name="Kohn T."/>
            <person name="Peeters S.H."/>
            <person name="Heuer A."/>
            <person name="Rast P."/>
            <person name="Oberbeckmann S."/>
            <person name="Bunk B."/>
            <person name="Jeske O."/>
            <person name="Meyerdierks A."/>
            <person name="Storesund J.E."/>
            <person name="Kallscheuer N."/>
            <person name="Luecker S."/>
            <person name="Lage O.M."/>
            <person name="Pohl T."/>
            <person name="Merkel B.J."/>
            <person name="Hornburger P."/>
            <person name="Mueller R.-W."/>
            <person name="Bruemmer F."/>
            <person name="Labrenz M."/>
            <person name="Spormann A.M."/>
            <person name="Op den Camp H."/>
            <person name="Overmann J."/>
            <person name="Amann R."/>
            <person name="Jetten M.S.M."/>
            <person name="Mascher T."/>
            <person name="Medema M.H."/>
            <person name="Devos D.P."/>
            <person name="Kaster A.-K."/>
            <person name="Ovreas L."/>
            <person name="Rohde M."/>
            <person name="Galperin M.Y."/>
            <person name="Jogler C."/>
        </authorList>
    </citation>
    <scope>NUCLEOTIDE SEQUENCE [LARGE SCALE GENOMIC DNA]</scope>
    <source>
        <strain evidence="1 2">K22_7</strain>
    </source>
</reference>
<evidence type="ECO:0000313" key="2">
    <source>
        <dbReference type="Proteomes" id="UP000318538"/>
    </source>
</evidence>
<gene>
    <name evidence="1" type="ORF">K227x_47410</name>
</gene>
<dbReference type="EMBL" id="CP036525">
    <property type="protein sequence ID" value="QDT06332.1"/>
    <property type="molecule type" value="Genomic_DNA"/>
</dbReference>
<proteinExistence type="predicted"/>
<dbReference type="AlphaFoldDB" id="A0A517NGS5"/>
<evidence type="ECO:0000313" key="1">
    <source>
        <dbReference type="EMBL" id="QDT06332.1"/>
    </source>
</evidence>
<keyword evidence="2" id="KW-1185">Reference proteome</keyword>
<dbReference type="KEGG" id="rlc:K227x_47410"/>
<protein>
    <submittedName>
        <fullName evidence="1">Uncharacterized protein</fullName>
    </submittedName>
</protein>
<organism evidence="1 2">
    <name type="scientific">Rubripirellula lacrimiformis</name>
    <dbReference type="NCBI Taxonomy" id="1930273"/>
    <lineage>
        <taxon>Bacteria</taxon>
        <taxon>Pseudomonadati</taxon>
        <taxon>Planctomycetota</taxon>
        <taxon>Planctomycetia</taxon>
        <taxon>Pirellulales</taxon>
        <taxon>Pirellulaceae</taxon>
        <taxon>Rubripirellula</taxon>
    </lineage>
</organism>
<name>A0A517NGS5_9BACT</name>